<feature type="coiled-coil region" evidence="8">
    <location>
        <begin position="1359"/>
        <end position="1386"/>
    </location>
</feature>
<evidence type="ECO:0000259" key="10">
    <source>
        <dbReference type="PROSITE" id="PS50067"/>
    </source>
</evidence>
<dbReference type="GO" id="GO:0005524">
    <property type="term" value="F:ATP binding"/>
    <property type="evidence" value="ECO:0007669"/>
    <property type="project" value="UniProtKB-UniRule"/>
</dbReference>
<comment type="subcellular location">
    <subcellularLocation>
        <location evidence="1">Cytoplasm</location>
        <location evidence="1">Cytoskeleton</location>
    </subcellularLocation>
</comment>
<dbReference type="Pfam" id="PF00225">
    <property type="entry name" value="Kinesin"/>
    <property type="match status" value="1"/>
</dbReference>
<protein>
    <recommendedName>
        <fullName evidence="10">Kinesin motor domain-containing protein</fullName>
    </recommendedName>
</protein>
<dbReference type="STRING" id="126957.T1JCQ0"/>
<feature type="compositionally biased region" description="Basic and acidic residues" evidence="9">
    <location>
        <begin position="520"/>
        <end position="531"/>
    </location>
</feature>
<evidence type="ECO:0000256" key="6">
    <source>
        <dbReference type="ARBA" id="ARBA00023212"/>
    </source>
</evidence>
<proteinExistence type="inferred from homology"/>
<keyword evidence="4 8" id="KW-0175">Coiled coil</keyword>
<feature type="coiled-coil region" evidence="8">
    <location>
        <begin position="792"/>
        <end position="1187"/>
    </location>
</feature>
<feature type="region of interest" description="Disordered" evidence="9">
    <location>
        <begin position="520"/>
        <end position="540"/>
    </location>
</feature>
<dbReference type="InterPro" id="IPR001752">
    <property type="entry name" value="Kinesin_motor_dom"/>
</dbReference>
<feature type="coiled-coil region" evidence="8">
    <location>
        <begin position="1247"/>
        <end position="1281"/>
    </location>
</feature>
<dbReference type="GO" id="GO:0007018">
    <property type="term" value="P:microtubule-based movement"/>
    <property type="evidence" value="ECO:0007669"/>
    <property type="project" value="InterPro"/>
</dbReference>
<dbReference type="PhylomeDB" id="T1JCQ0"/>
<dbReference type="FunFam" id="3.40.850.10:FF:000177">
    <property type="entry name" value="Kinesin-like protein"/>
    <property type="match status" value="1"/>
</dbReference>
<keyword evidence="6" id="KW-0963">Cytoplasm</keyword>
<keyword evidence="12" id="KW-1185">Reference proteome</keyword>
<dbReference type="HOGENOM" id="CLU_236653_0_0_1"/>
<dbReference type="InterPro" id="IPR027640">
    <property type="entry name" value="Kinesin-like_fam"/>
</dbReference>
<dbReference type="GO" id="GO:0003777">
    <property type="term" value="F:microtubule motor activity"/>
    <property type="evidence" value="ECO:0007669"/>
    <property type="project" value="InterPro"/>
</dbReference>
<dbReference type="PRINTS" id="PR00380">
    <property type="entry name" value="KINESINHEAVY"/>
</dbReference>
<sequence length="1801" mass="208749">MCELSPIKVAIRIRPLIEREKIEHSELFWIPSGDQVISPYSSRQNNFTFDTVFGDKATNKDVFEKVVKPVIDDFLDGYHGTVFAYGQTASGKTHTMTGNEMNPGVIPMTINYIFQFIENTPGRTYLLRFSFIEIYNENVTDLLSSNQVPLKIYDDRDGMTEIVDLSERVVTSRSELLQALIEGEQRRHFGETCMNEKSSRSHTICKMTIESHGIICNEIDDTSDASVTKSHLNLVDLAGSEKCGQLNSKASFKEGCNINRSLLALSMVIVKLSEGNSQHINYRDSKITRILKPSLGGNSKTTIICSITPAVYEESLSTLKFAERAKAVKNNPTLNAISDKESLLKHYENQIQQLKIELEDTKCKQTEVFQKKLQEQNSYINQLLLQEKLRTTSDKLLVSSRHFRLPVISSTQSRRETWCCAPTLQNCSFGGSIKRKVPAYFNKSLRNSSLNVDQDMNTHEKIEDNFISNGNRELFEELAAVKEELASKTSILDDFHHQIIQFLNDEFGMDLIFSENIDSQVHEPSHSRKEMTSSQDELSDEPVAKKLESDLHIFNGCAMENEKFDTQEKYFLQQIAQSNNKHAEIVDQYINQIHHLENEINCLQHQLEEKEMVHEQRLNEFSCDNEQVKELILSLEIQMQIESKEIEQNILEKCKIIQELRSEIESSQKERSTTAEYDQELADLKEKYMLLVEELHSSKSATAVEKDLLLQEMAELRKHYSDLHSSNDSEMVRTLLNELIDSVSIDCEVHKVKNEHLCGTLDLEKDYKAQILELQDINQISEEIISDLKSQVVKSLEEVDAQHEEIEKLKELLRETQLQLNKSVDNDENIQKFLELQQQNSNLQKEFGELKTEVAERVKLGVDAESKYEMELKQLLGTLEQLIKEVGNGKTIQLNLEKQHSDMKEEIACLLNQLSVLNAELTERGQLAEDAQSKHEIELKRLLETVEQLKNEVENRETVQKTLENHHLATKEENANLRDQLEELRTERVKCSHDARSNHEKELKHLLETLEQLRIEVENAEQIQKNLENQHSNMIKENTNLRSQLRELNTELTERLQLAVDVKSKLDQDIQHLLETTEQLKEELKNRETIQKNLEHQHSDVKAENGNLQIQIAELEAELTERLADKIKSKREVESQTVFMTEMTFEKQCSDVKNENIKLQKEVEALKEEINEKVRLADEKQSKLQLECTLMRKTNDELKDSVNHLHGLLVQNELENQSIPNLEKSYYSKKEILEDYEKQIFELLEQQQQGFEEMNTLTRELKELNSKLDENKTAMSVLEQNYKACSQELCAKKGEIESCRESVSRLERDYHDRSLELSAKTNEVEHCTKLMGEMKQSYELQIQELCVKSSEQDLAKTEISNVNKGIEDLKRKIDQLQTAVVKESETKHPATKYEEDMKIQVEKLIESNLRNSILKEKIDGLETDKDKLEIELNTLRNRFVKENEDKLEFELTVNKLSKEMQELETKNKSLAEDIVVLSNRFQNLNTEKVNLEKELGSDTKLRFKELEEKMQSEMTVESLNKKILTFSNRICVLETENSNLEREIADFKAQRLSQQSANEEFEKRILEESVSALEKTYEKQISDLKTDHEKNVQDLKSKHKLEESMMSEKIKFLEEHENETERIVDDSERRLWAMIDAEKEEHKKTKSEMEAVKKLLENSQLSRTPLHTISSNLSNVMRTSSSNKEEFCKPELQLTDSNTELFRKECEINALKIQIKKRDSPFIAKIELLTRECDGYKKRENEMKQELKKMKKQMFESTTNEFQHGGKTALVPSNFGIVDTFKIELLESQVAKLKQQVGRCV</sequence>
<evidence type="ECO:0000256" key="9">
    <source>
        <dbReference type="SAM" id="MobiDB-lite"/>
    </source>
</evidence>
<evidence type="ECO:0000256" key="7">
    <source>
        <dbReference type="PROSITE-ProRule" id="PRU00283"/>
    </source>
</evidence>
<keyword evidence="6" id="KW-0206">Cytoskeleton</keyword>
<evidence type="ECO:0000313" key="11">
    <source>
        <dbReference type="EnsemblMetazoa" id="SMAR011569-PA"/>
    </source>
</evidence>
<evidence type="ECO:0000256" key="4">
    <source>
        <dbReference type="ARBA" id="ARBA00023054"/>
    </source>
</evidence>
<evidence type="ECO:0000256" key="2">
    <source>
        <dbReference type="ARBA" id="ARBA00022741"/>
    </source>
</evidence>
<dbReference type="PANTHER" id="PTHR47968">
    <property type="entry name" value="CENTROMERE PROTEIN E"/>
    <property type="match status" value="1"/>
</dbReference>
<dbReference type="GO" id="GO:0008017">
    <property type="term" value="F:microtubule binding"/>
    <property type="evidence" value="ECO:0007669"/>
    <property type="project" value="InterPro"/>
</dbReference>
<dbReference type="EMBL" id="JH432074">
    <property type="status" value="NOT_ANNOTATED_CDS"/>
    <property type="molecule type" value="Genomic_DNA"/>
</dbReference>
<organism evidence="11 12">
    <name type="scientific">Strigamia maritima</name>
    <name type="common">European centipede</name>
    <name type="synonym">Geophilus maritimus</name>
    <dbReference type="NCBI Taxonomy" id="126957"/>
    <lineage>
        <taxon>Eukaryota</taxon>
        <taxon>Metazoa</taxon>
        <taxon>Ecdysozoa</taxon>
        <taxon>Arthropoda</taxon>
        <taxon>Myriapoda</taxon>
        <taxon>Chilopoda</taxon>
        <taxon>Pleurostigmophora</taxon>
        <taxon>Geophilomorpha</taxon>
        <taxon>Linotaeniidae</taxon>
        <taxon>Strigamia</taxon>
    </lineage>
</organism>
<feature type="domain" description="Kinesin motor" evidence="10">
    <location>
        <begin position="6"/>
        <end position="328"/>
    </location>
</feature>
<dbReference type="PROSITE" id="PS50067">
    <property type="entry name" value="KINESIN_MOTOR_2"/>
    <property type="match status" value="1"/>
</dbReference>
<dbReference type="PROSITE" id="PS00411">
    <property type="entry name" value="KINESIN_MOTOR_1"/>
    <property type="match status" value="1"/>
</dbReference>
<dbReference type="InterPro" id="IPR019821">
    <property type="entry name" value="Kinesin_motor_CS"/>
</dbReference>
<dbReference type="PANTHER" id="PTHR47968:SF75">
    <property type="entry name" value="CENTROMERE-ASSOCIATED PROTEIN E"/>
    <property type="match status" value="1"/>
</dbReference>
<dbReference type="Proteomes" id="UP000014500">
    <property type="component" value="Unassembled WGS sequence"/>
</dbReference>
<evidence type="ECO:0000256" key="5">
    <source>
        <dbReference type="ARBA" id="ARBA00023175"/>
    </source>
</evidence>
<feature type="binding site" evidence="7">
    <location>
        <begin position="86"/>
        <end position="93"/>
    </location>
    <ligand>
        <name>ATP</name>
        <dbReference type="ChEBI" id="CHEBI:30616"/>
    </ligand>
</feature>
<dbReference type="EnsemblMetazoa" id="SMAR011569-RA">
    <property type="protein sequence ID" value="SMAR011569-PA"/>
    <property type="gene ID" value="SMAR011569"/>
</dbReference>
<feature type="coiled-coil region" evidence="8">
    <location>
        <begin position="1610"/>
        <end position="1659"/>
    </location>
</feature>
<dbReference type="Gene3D" id="3.40.850.10">
    <property type="entry name" value="Kinesin motor domain"/>
    <property type="match status" value="1"/>
</dbReference>
<dbReference type="SMART" id="SM00129">
    <property type="entry name" value="KISc"/>
    <property type="match status" value="1"/>
</dbReference>
<feature type="coiled-coil region" evidence="8">
    <location>
        <begin position="579"/>
        <end position="613"/>
    </location>
</feature>
<evidence type="ECO:0000256" key="3">
    <source>
        <dbReference type="ARBA" id="ARBA00022840"/>
    </source>
</evidence>
<feature type="coiled-coil region" evidence="8">
    <location>
        <begin position="1411"/>
        <end position="1494"/>
    </location>
</feature>
<dbReference type="InterPro" id="IPR036961">
    <property type="entry name" value="Kinesin_motor_dom_sf"/>
</dbReference>
<accession>T1JCQ0</accession>
<dbReference type="eggNOG" id="KOG0242">
    <property type="taxonomic scope" value="Eukaryota"/>
</dbReference>
<reference evidence="12" key="1">
    <citation type="submission" date="2011-05" db="EMBL/GenBank/DDBJ databases">
        <authorList>
            <person name="Richards S.R."/>
            <person name="Qu J."/>
            <person name="Jiang H."/>
            <person name="Jhangiani S.N."/>
            <person name="Agravi P."/>
            <person name="Goodspeed R."/>
            <person name="Gross S."/>
            <person name="Mandapat C."/>
            <person name="Jackson L."/>
            <person name="Mathew T."/>
            <person name="Pu L."/>
            <person name="Thornton R."/>
            <person name="Saada N."/>
            <person name="Wilczek-Boney K.B."/>
            <person name="Lee S."/>
            <person name="Kovar C."/>
            <person name="Wu Y."/>
            <person name="Scherer S.E."/>
            <person name="Worley K.C."/>
            <person name="Muzny D.M."/>
            <person name="Gibbs R."/>
        </authorList>
    </citation>
    <scope>NUCLEOTIDE SEQUENCE</scope>
    <source>
        <strain evidence="12">Brora</strain>
    </source>
</reference>
<evidence type="ECO:0000256" key="1">
    <source>
        <dbReference type="ARBA" id="ARBA00004245"/>
    </source>
</evidence>
<dbReference type="GO" id="GO:0005874">
    <property type="term" value="C:microtubule"/>
    <property type="evidence" value="ECO:0007669"/>
    <property type="project" value="TreeGrafter"/>
</dbReference>
<dbReference type="SUPFAM" id="SSF52540">
    <property type="entry name" value="P-loop containing nucleoside triphosphate hydrolases"/>
    <property type="match status" value="1"/>
</dbReference>
<feature type="coiled-coil region" evidence="8">
    <location>
        <begin position="337"/>
        <end position="364"/>
    </location>
</feature>
<name>T1JCQ0_STRMM</name>
<evidence type="ECO:0000313" key="12">
    <source>
        <dbReference type="Proteomes" id="UP000014500"/>
    </source>
</evidence>
<keyword evidence="3 7" id="KW-0067">ATP-binding</keyword>
<dbReference type="OMA" id="NKFNASC"/>
<feature type="coiled-coil region" evidence="8">
    <location>
        <begin position="1726"/>
        <end position="1753"/>
    </location>
</feature>
<dbReference type="InterPro" id="IPR027417">
    <property type="entry name" value="P-loop_NTPase"/>
</dbReference>
<dbReference type="GO" id="GO:0000278">
    <property type="term" value="P:mitotic cell cycle"/>
    <property type="evidence" value="ECO:0007669"/>
    <property type="project" value="TreeGrafter"/>
</dbReference>
<keyword evidence="5 7" id="KW-0505">Motor protein</keyword>
<comment type="similarity">
    <text evidence="7">Belongs to the TRAFAC class myosin-kinesin ATPase superfamily. Kinesin family.</text>
</comment>
<reference evidence="11" key="2">
    <citation type="submission" date="2015-02" db="UniProtKB">
        <authorList>
            <consortium name="EnsemblMetazoa"/>
        </authorList>
    </citation>
    <scope>IDENTIFICATION</scope>
</reference>
<evidence type="ECO:0000256" key="8">
    <source>
        <dbReference type="SAM" id="Coils"/>
    </source>
</evidence>
<keyword evidence="2 7" id="KW-0547">Nucleotide-binding</keyword>